<evidence type="ECO:0000313" key="3">
    <source>
        <dbReference type="Proteomes" id="UP000184404"/>
    </source>
</evidence>
<dbReference type="STRING" id="1123243.SAMN02745190_01267"/>
<protein>
    <recommendedName>
        <fullName evidence="4">Helix-turn-helix</fullName>
    </recommendedName>
</protein>
<evidence type="ECO:0000313" key="2">
    <source>
        <dbReference type="EMBL" id="SHE81974.1"/>
    </source>
</evidence>
<feature type="region of interest" description="Disordered" evidence="1">
    <location>
        <begin position="55"/>
        <end position="79"/>
    </location>
</feature>
<dbReference type="AlphaFoldDB" id="A0A1M4WL99"/>
<name>A0A1M4WL99_9FIRM</name>
<gene>
    <name evidence="2" type="ORF">SAMN02745190_01267</name>
</gene>
<evidence type="ECO:0008006" key="4">
    <source>
        <dbReference type="Google" id="ProtNLM"/>
    </source>
</evidence>
<evidence type="ECO:0000256" key="1">
    <source>
        <dbReference type="SAM" id="MobiDB-lite"/>
    </source>
</evidence>
<sequence length="79" mass="9294">MNNVSRYCRQAGLSSQDLISKLRIPAPVVDKWEKGELVPPAWVEQKVFDLAQKERTRQLKQSRRPRVQPGSDPKRRWRP</sequence>
<dbReference type="OrthoDB" id="9812495at2"/>
<organism evidence="2 3">
    <name type="scientific">Schwartzia succinivorans DSM 10502</name>
    <dbReference type="NCBI Taxonomy" id="1123243"/>
    <lineage>
        <taxon>Bacteria</taxon>
        <taxon>Bacillati</taxon>
        <taxon>Bacillota</taxon>
        <taxon>Negativicutes</taxon>
        <taxon>Selenomonadales</taxon>
        <taxon>Selenomonadaceae</taxon>
        <taxon>Schwartzia</taxon>
    </lineage>
</organism>
<accession>A0A1M4WL99</accession>
<keyword evidence="3" id="KW-1185">Reference proteome</keyword>
<dbReference type="RefSeq" id="WP_072935331.1">
    <property type="nucleotide sequence ID" value="NZ_FQUG01000004.1"/>
</dbReference>
<reference evidence="2 3" key="1">
    <citation type="submission" date="2016-11" db="EMBL/GenBank/DDBJ databases">
        <authorList>
            <person name="Jaros S."/>
            <person name="Januszkiewicz K."/>
            <person name="Wedrychowicz H."/>
        </authorList>
    </citation>
    <scope>NUCLEOTIDE SEQUENCE [LARGE SCALE GENOMIC DNA]</scope>
    <source>
        <strain evidence="2 3">DSM 10502</strain>
    </source>
</reference>
<dbReference type="Proteomes" id="UP000184404">
    <property type="component" value="Unassembled WGS sequence"/>
</dbReference>
<dbReference type="EMBL" id="FQUG01000004">
    <property type="protein sequence ID" value="SHE81974.1"/>
    <property type="molecule type" value="Genomic_DNA"/>
</dbReference>
<proteinExistence type="predicted"/>